<keyword evidence="1" id="KW-1133">Transmembrane helix</keyword>
<accession>A0A022PQU4</accession>
<gene>
    <name evidence="2" type="ORF">MIMGU_mgv1a0124671mg</name>
</gene>
<organism evidence="2 3">
    <name type="scientific">Erythranthe guttata</name>
    <name type="common">Yellow monkey flower</name>
    <name type="synonym">Mimulus guttatus</name>
    <dbReference type="NCBI Taxonomy" id="4155"/>
    <lineage>
        <taxon>Eukaryota</taxon>
        <taxon>Viridiplantae</taxon>
        <taxon>Streptophyta</taxon>
        <taxon>Embryophyta</taxon>
        <taxon>Tracheophyta</taxon>
        <taxon>Spermatophyta</taxon>
        <taxon>Magnoliopsida</taxon>
        <taxon>eudicotyledons</taxon>
        <taxon>Gunneridae</taxon>
        <taxon>Pentapetalae</taxon>
        <taxon>asterids</taxon>
        <taxon>lamiids</taxon>
        <taxon>Lamiales</taxon>
        <taxon>Phrymaceae</taxon>
        <taxon>Erythranthe</taxon>
    </lineage>
</organism>
<dbReference type="AlphaFoldDB" id="A0A022PQU4"/>
<keyword evidence="3" id="KW-1185">Reference proteome</keyword>
<evidence type="ECO:0000313" key="3">
    <source>
        <dbReference type="Proteomes" id="UP000030748"/>
    </source>
</evidence>
<sequence>MACKGFWECLLKLLNFLLVLVGLCMIGYG</sequence>
<protein>
    <submittedName>
        <fullName evidence="2">Uncharacterized protein</fullName>
    </submittedName>
</protein>
<dbReference type="EMBL" id="KI632352">
    <property type="protein sequence ID" value="EYU17844.1"/>
    <property type="molecule type" value="Genomic_DNA"/>
</dbReference>
<keyword evidence="1" id="KW-0472">Membrane</keyword>
<proteinExistence type="predicted"/>
<reference evidence="2 3" key="1">
    <citation type="journal article" date="2013" name="Proc. Natl. Acad. Sci. U.S.A.">
        <title>Fine-scale variation in meiotic recombination in Mimulus inferred from population shotgun sequencing.</title>
        <authorList>
            <person name="Hellsten U."/>
            <person name="Wright K.M."/>
            <person name="Jenkins J."/>
            <person name="Shu S."/>
            <person name="Yuan Y."/>
            <person name="Wessler S.R."/>
            <person name="Schmutz J."/>
            <person name="Willis J.H."/>
            <person name="Rokhsar D.S."/>
        </authorList>
    </citation>
    <scope>NUCLEOTIDE SEQUENCE [LARGE SCALE GENOMIC DNA]</scope>
    <source>
        <strain evidence="3">cv. DUN x IM62</strain>
    </source>
</reference>
<name>A0A022PQU4_ERYGU</name>
<evidence type="ECO:0000313" key="2">
    <source>
        <dbReference type="EMBL" id="EYU17844.1"/>
    </source>
</evidence>
<dbReference type="Proteomes" id="UP000030748">
    <property type="component" value="Unassembled WGS sequence"/>
</dbReference>
<keyword evidence="1" id="KW-0812">Transmembrane</keyword>
<feature type="transmembrane region" description="Helical" evidence="1">
    <location>
        <begin position="9"/>
        <end position="28"/>
    </location>
</feature>
<feature type="non-terminal residue" evidence="2">
    <location>
        <position position="29"/>
    </location>
</feature>
<evidence type="ECO:0000256" key="1">
    <source>
        <dbReference type="SAM" id="Phobius"/>
    </source>
</evidence>